<feature type="compositionally biased region" description="Basic and acidic residues" evidence="1">
    <location>
        <begin position="842"/>
        <end position="883"/>
    </location>
</feature>
<name>A0ABX2GYD1_9FIRM</name>
<feature type="chain" id="PRO_5045618428" evidence="2">
    <location>
        <begin position="29"/>
        <end position="992"/>
    </location>
</feature>
<feature type="domain" description="Fibronectin type-III" evidence="3">
    <location>
        <begin position="897"/>
        <end position="992"/>
    </location>
</feature>
<dbReference type="PROSITE" id="PS50853">
    <property type="entry name" value="FN3"/>
    <property type="match status" value="1"/>
</dbReference>
<dbReference type="InterPro" id="IPR008964">
    <property type="entry name" value="Invasin/intimin_cell_adhesion"/>
</dbReference>
<organism evidence="4 5">
    <name type="scientific">Faecalicatena fissicatena</name>
    <dbReference type="NCBI Taxonomy" id="290055"/>
    <lineage>
        <taxon>Bacteria</taxon>
        <taxon>Bacillati</taxon>
        <taxon>Bacillota</taxon>
        <taxon>Clostridia</taxon>
        <taxon>Lachnospirales</taxon>
        <taxon>Lachnospiraceae</taxon>
        <taxon>Faecalicatena</taxon>
    </lineage>
</organism>
<dbReference type="InterPro" id="IPR025150">
    <property type="entry name" value="GH123_cat"/>
</dbReference>
<dbReference type="Gene3D" id="2.60.40.1080">
    <property type="match status" value="1"/>
</dbReference>
<feature type="signal peptide" evidence="2">
    <location>
        <begin position="1"/>
        <end position="28"/>
    </location>
</feature>
<gene>
    <name evidence="4" type="ORF">HFM93_09985</name>
</gene>
<dbReference type="InterPro" id="IPR053850">
    <property type="entry name" value="Glyco_hydro_123_N_2"/>
</dbReference>
<evidence type="ECO:0000259" key="3">
    <source>
        <dbReference type="PROSITE" id="PS50853"/>
    </source>
</evidence>
<evidence type="ECO:0000313" key="5">
    <source>
        <dbReference type="Proteomes" id="UP000821846"/>
    </source>
</evidence>
<reference evidence="4 5" key="1">
    <citation type="journal article" date="2020" name="Cell Host Microbe">
        <title>Functional and Genomic Variation between Human-Derived Isolates of Lachnospiraceae Reveals Inter- and Intra-Species Diversity.</title>
        <authorList>
            <person name="Sorbara M.T."/>
            <person name="Littmann E.R."/>
            <person name="Fontana E."/>
            <person name="Moody T.U."/>
            <person name="Kohout C.E."/>
            <person name="Gjonbalaj M."/>
            <person name="Eaton V."/>
            <person name="Seok R."/>
            <person name="Leiner I.M."/>
            <person name="Pamer E.G."/>
        </authorList>
    </citation>
    <scope>NUCLEOTIDE SEQUENCE [LARGE SCALE GENOMIC DNA]</scope>
    <source>
        <strain evidence="4 5">MSK.14.16</strain>
    </source>
</reference>
<proteinExistence type="predicted"/>
<keyword evidence="5" id="KW-1185">Reference proteome</keyword>
<accession>A0ABX2GYD1</accession>
<protein>
    <submittedName>
        <fullName evidence="4">DUF4091 domain-containing protein</fullName>
    </submittedName>
</protein>
<dbReference type="SMART" id="SM00060">
    <property type="entry name" value="FN3"/>
    <property type="match status" value="1"/>
</dbReference>
<feature type="region of interest" description="Disordered" evidence="1">
    <location>
        <begin position="831"/>
        <end position="903"/>
    </location>
</feature>
<dbReference type="InterPro" id="IPR003961">
    <property type="entry name" value="FN3_dom"/>
</dbReference>
<dbReference type="SMART" id="SM00635">
    <property type="entry name" value="BID_2"/>
    <property type="match status" value="1"/>
</dbReference>
<dbReference type="Pfam" id="PF22680">
    <property type="entry name" value="Glyco_hydro_123_N_2"/>
    <property type="match status" value="1"/>
</dbReference>
<dbReference type="SUPFAM" id="SSF49265">
    <property type="entry name" value="Fibronectin type III"/>
    <property type="match status" value="1"/>
</dbReference>
<dbReference type="InterPro" id="IPR013783">
    <property type="entry name" value="Ig-like_fold"/>
</dbReference>
<keyword evidence="2" id="KW-0732">Signal</keyword>
<dbReference type="EMBL" id="JAAWUZ010000036">
    <property type="protein sequence ID" value="NSG30599.1"/>
    <property type="molecule type" value="Genomic_DNA"/>
</dbReference>
<dbReference type="InterPro" id="IPR036116">
    <property type="entry name" value="FN3_sf"/>
</dbReference>
<evidence type="ECO:0000313" key="4">
    <source>
        <dbReference type="EMBL" id="NSG30599.1"/>
    </source>
</evidence>
<comment type="caution">
    <text evidence="4">The sequence shown here is derived from an EMBL/GenBank/DDBJ whole genome shotgun (WGS) entry which is preliminary data.</text>
</comment>
<sequence>MEKKKKKWLSLFLAVILAFTGLPVSLMAAGNAKSQTQETTKILPSQTSGEINCFSYESFSGKSWTYNDDEAYIDLGSSNEKAEECFYRVTFTGNAIEVFANKSHNHGKVKYRVDDGAETLVDLYESSRTTPQSVYKAENLTEGEHTLYAVTQKERSGSAVVNQVAYVQVTHSPYIAKDFKLEDQGISLSVGQSYAISYSYTPSYATLNDMSYTTSDENIASVSAQGTVTAKKSGTAVITASSQKAGISRTMEVEVREQGNTLGGTVTDHNTQYTQKRFAEVSVKKNRSETLTAWKNDRAVSELVLSAIGGDFTNVTVQASDLTDGKKKIAAENVTATFIRSTKAYVYGYIYGNDVPAATEENRTEASDILWQSTPIDIKADTLQPVWVEFAIPKTAKSGTYKTQLTVTADQLDKPLVFEYEVRVQNAELPDNYRDTFDIELWQYPYTSAEYYNVEPFSDEHLEIMKSSMELYKKAGGHAITASVIEDAWDGQTYSANDVHYPSMIKWIKNGDSFTYDYTDFDKWISFNKSLGIGDKIVLYSVAPWHNSFTYWENGKLVKEGFSVGSTRYTTLWTDFLTDLTAHLTEKGWFDDSYIGIDERGFSGTAFDLIESVKNKDGKCLKTAGAMDSFVEKKDLAMRVTDLNVGDTAAAAHPADFEQLVKEREAKGLRTTLYSCTGHRPGNFSLSAPVESYWSIVNAGKSGTAGFLRWAYDAWVEDPLNDTTHSKFEPGDCFLIYPDEKSTQHPTSRSSVRLERMAEGVRDVNKLVVIKKEAPQLADQIQKLYAGISTIAQGGHPAFLTDAQITTLSAEMDTFQAGIASLTDQYIKLTGRTEESETEMESETKKETESETKPTESETAATEKPDQKPQPDTKETKPSESETKQQMPSTETPAKAKPAKVKGLSVKAVSKGKLVLKWKKVRNADGYVVYRADKKKGKYKKVKVLNGARKISFTNKKLKKKKTYYYKVCAYRKVGKKKVYGSYSAVKSRKVK</sequence>
<evidence type="ECO:0000256" key="1">
    <source>
        <dbReference type="SAM" id="MobiDB-lite"/>
    </source>
</evidence>
<dbReference type="InterPro" id="IPR003343">
    <property type="entry name" value="Big_2"/>
</dbReference>
<dbReference type="Pfam" id="PF02368">
    <property type="entry name" value="Big_2"/>
    <property type="match status" value="1"/>
</dbReference>
<dbReference type="SUPFAM" id="SSF49373">
    <property type="entry name" value="Invasin/intimin cell-adhesion fragments"/>
    <property type="match status" value="1"/>
</dbReference>
<dbReference type="Proteomes" id="UP000821846">
    <property type="component" value="Unassembled WGS sequence"/>
</dbReference>
<dbReference type="Pfam" id="PF13320">
    <property type="entry name" value="GH123_cat"/>
    <property type="match status" value="1"/>
</dbReference>
<dbReference type="Gene3D" id="2.60.120.260">
    <property type="entry name" value="Galactose-binding domain-like"/>
    <property type="match status" value="1"/>
</dbReference>
<dbReference type="Gene3D" id="2.60.40.10">
    <property type="entry name" value="Immunoglobulins"/>
    <property type="match status" value="1"/>
</dbReference>
<dbReference type="RefSeq" id="WP_173866541.1">
    <property type="nucleotide sequence ID" value="NZ_JAAWUU010000035.1"/>
</dbReference>
<evidence type="ECO:0000256" key="2">
    <source>
        <dbReference type="SAM" id="SignalP"/>
    </source>
</evidence>